<dbReference type="Proteomes" id="UP000499080">
    <property type="component" value="Unassembled WGS sequence"/>
</dbReference>
<dbReference type="AlphaFoldDB" id="A0A4Y2Q9I2"/>
<sequence>MTQPSSHRIAIPDSLLKRFNANLNTLNTGAPSGEWPSILTKQMQFFFEKVTPGKYSRLSFMEEDLPWENQVKYFGLILDYKLSFRQHAKYNSDKFWNKVHMIIPLIGRHTPLSLNNKVVLFKQILRPILTYSAPIWCVTAKSHRSKIQILQNKILRIMTNAPWFVRNDVIHKDLKIQLIEDHVKNLSRKFFSQLEDHKNPLINSQVEYAHTNGKYPYPYSTTKWSLPLKPP</sequence>
<evidence type="ECO:0000313" key="2">
    <source>
        <dbReference type="Proteomes" id="UP000499080"/>
    </source>
</evidence>
<keyword evidence="1" id="KW-0695">RNA-directed DNA polymerase</keyword>
<keyword evidence="2" id="KW-1185">Reference proteome</keyword>
<proteinExistence type="predicted"/>
<dbReference type="GO" id="GO:0003964">
    <property type="term" value="F:RNA-directed DNA polymerase activity"/>
    <property type="evidence" value="ECO:0007669"/>
    <property type="project" value="UniProtKB-KW"/>
</dbReference>
<protein>
    <submittedName>
        <fullName evidence="1">RNA-directed DNA polymerase from mobile element jockey</fullName>
    </submittedName>
</protein>
<evidence type="ECO:0000313" key="1">
    <source>
        <dbReference type="EMBL" id="GBN60071.1"/>
    </source>
</evidence>
<name>A0A4Y2Q9I2_ARAVE</name>
<dbReference type="EMBL" id="BGPR01013306">
    <property type="protein sequence ID" value="GBN60071.1"/>
    <property type="molecule type" value="Genomic_DNA"/>
</dbReference>
<accession>A0A4Y2Q9I2</accession>
<gene>
    <name evidence="1" type="primary">pol_2671</name>
    <name evidence="1" type="ORF">AVEN_85609_1</name>
</gene>
<keyword evidence="1" id="KW-0808">Transferase</keyword>
<comment type="caution">
    <text evidence="1">The sequence shown here is derived from an EMBL/GenBank/DDBJ whole genome shotgun (WGS) entry which is preliminary data.</text>
</comment>
<keyword evidence="1" id="KW-0548">Nucleotidyltransferase</keyword>
<organism evidence="1 2">
    <name type="scientific">Araneus ventricosus</name>
    <name type="common">Orbweaver spider</name>
    <name type="synonym">Epeira ventricosa</name>
    <dbReference type="NCBI Taxonomy" id="182803"/>
    <lineage>
        <taxon>Eukaryota</taxon>
        <taxon>Metazoa</taxon>
        <taxon>Ecdysozoa</taxon>
        <taxon>Arthropoda</taxon>
        <taxon>Chelicerata</taxon>
        <taxon>Arachnida</taxon>
        <taxon>Araneae</taxon>
        <taxon>Araneomorphae</taxon>
        <taxon>Entelegynae</taxon>
        <taxon>Araneoidea</taxon>
        <taxon>Araneidae</taxon>
        <taxon>Araneus</taxon>
    </lineage>
</organism>
<reference evidence="1 2" key="1">
    <citation type="journal article" date="2019" name="Sci. Rep.">
        <title>Orb-weaving spider Araneus ventricosus genome elucidates the spidroin gene catalogue.</title>
        <authorList>
            <person name="Kono N."/>
            <person name="Nakamura H."/>
            <person name="Ohtoshi R."/>
            <person name="Moran D.A.P."/>
            <person name="Shinohara A."/>
            <person name="Yoshida Y."/>
            <person name="Fujiwara M."/>
            <person name="Mori M."/>
            <person name="Tomita M."/>
            <person name="Arakawa K."/>
        </authorList>
    </citation>
    <scope>NUCLEOTIDE SEQUENCE [LARGE SCALE GENOMIC DNA]</scope>
</reference>